<feature type="binding site" evidence="16">
    <location>
        <position position="271"/>
    </location>
    <ligand>
        <name>Ca(2+)</name>
        <dbReference type="ChEBI" id="CHEBI:29108"/>
        <label>2</label>
    </ligand>
</feature>
<feature type="binding site" evidence="16">
    <location>
        <position position="268"/>
    </location>
    <ligand>
        <name>Ca(2+)</name>
        <dbReference type="ChEBI" id="CHEBI:29108"/>
        <label>2</label>
    </ligand>
</feature>
<evidence type="ECO:0000256" key="10">
    <source>
        <dbReference type="ARBA" id="ARBA00023004"/>
    </source>
</evidence>
<dbReference type="InterPro" id="IPR002016">
    <property type="entry name" value="Haem_peroxidase"/>
</dbReference>
<keyword evidence="5 19" id="KW-0575">Peroxidase</keyword>
<evidence type="ECO:0000256" key="4">
    <source>
        <dbReference type="ARBA" id="ARBA00012313"/>
    </source>
</evidence>
<feature type="binding site" evidence="15">
    <location>
        <position position="183"/>
    </location>
    <ligand>
        <name>substrate</name>
    </ligand>
</feature>
<dbReference type="InterPro" id="IPR033905">
    <property type="entry name" value="Secretory_peroxidase"/>
</dbReference>
<evidence type="ECO:0000256" key="11">
    <source>
        <dbReference type="ARBA" id="ARBA00023157"/>
    </source>
</evidence>
<dbReference type="GO" id="GO:0005576">
    <property type="term" value="C:extracellular region"/>
    <property type="evidence" value="ECO:0007669"/>
    <property type="project" value="UniProtKB-SubCell"/>
</dbReference>
<feature type="binding site" evidence="16">
    <location>
        <position position="86"/>
    </location>
    <ligand>
        <name>Ca(2+)</name>
        <dbReference type="ChEBI" id="CHEBI:29108"/>
        <label>1</label>
    </ligand>
</feature>
<evidence type="ECO:0000259" key="20">
    <source>
        <dbReference type="PROSITE" id="PS50873"/>
    </source>
</evidence>
<feature type="active site" description="Proton acceptor" evidence="14">
    <location>
        <position position="85"/>
    </location>
</feature>
<evidence type="ECO:0000256" key="3">
    <source>
        <dbReference type="ARBA" id="ARBA00006873"/>
    </source>
</evidence>
<comment type="function">
    <text evidence="2">Removal of H(2)O(2), oxidation of toxic reductants, biosynthesis and degradation of lignin, suberization, auxin catabolism, response to environmental stresses such as wounding, pathogen attack and oxidative stress. These functions might be dependent on each isozyme/isoform in each plant tissue.</text>
</comment>
<feature type="disulfide bond" evidence="18">
    <location>
        <begin position="141"/>
        <end position="344"/>
    </location>
</feature>
<feature type="binding site" description="axial binding residue" evidence="16">
    <location>
        <position position="213"/>
    </location>
    <ligand>
        <name>heme b</name>
        <dbReference type="ChEBI" id="CHEBI:60344"/>
    </ligand>
    <ligandPart>
        <name>Fe</name>
        <dbReference type="ChEBI" id="CHEBI:18248"/>
    </ligandPart>
</feature>
<evidence type="ECO:0000256" key="14">
    <source>
        <dbReference type="PIRSR" id="PIRSR600823-1"/>
    </source>
</evidence>
<dbReference type="CDD" id="cd00693">
    <property type="entry name" value="secretory_peroxidase"/>
    <property type="match status" value="1"/>
</dbReference>
<feature type="disulfide bond" evidence="18">
    <location>
        <begin position="87"/>
        <end position="92"/>
    </location>
</feature>
<sequence>MTSTHGLPSSRSWSISMTRHRRAAATIAALVAVIVLLPSLTAAELTLNYYEKTCPKLEEIVSDVVITKQITNPTTAAGTLRLFFHDCVVGGCDASTFVSTNAFNKAERDADDNLSLPGDGFDAVIRAKTAVELQCPGVVSCADILALATRDLVTMVGGPYYHIRLGRKDALVSTAASVVGNLPSPNMTVDQLIGTFAKKGFTVQELVVLSGAHTVGFSHCSEFASRIYGYGGRGQNAFDPSMHPRYAAALQMACANYTKDPTIAAFNDLMTPGKFDNKYYQNLLRGMGLLASDNVLVTDERTRPYVQLYAANQTAFFNDFAHAMEKLSVLGVKTGSKGEIRRRCDEFNNLST</sequence>
<accession>A0AAQ3JL99</accession>
<dbReference type="GO" id="GO:0140825">
    <property type="term" value="F:lactoperoxidase activity"/>
    <property type="evidence" value="ECO:0007669"/>
    <property type="project" value="UniProtKB-EC"/>
</dbReference>
<dbReference type="GO" id="GO:0006979">
    <property type="term" value="P:response to oxidative stress"/>
    <property type="evidence" value="ECO:0007669"/>
    <property type="project" value="UniProtKB-UniRule"/>
</dbReference>
<feature type="binding site" evidence="16">
    <location>
        <position position="93"/>
    </location>
    <ligand>
        <name>Ca(2+)</name>
        <dbReference type="ChEBI" id="CHEBI:29108"/>
        <label>1</label>
    </ligand>
</feature>
<evidence type="ECO:0000256" key="19">
    <source>
        <dbReference type="RuleBase" id="RU362060"/>
    </source>
</evidence>
<feature type="binding site" evidence="16">
    <location>
        <position position="91"/>
    </location>
    <ligand>
        <name>Ca(2+)</name>
        <dbReference type="ChEBI" id="CHEBI:29108"/>
        <label>1</label>
    </ligand>
</feature>
<evidence type="ECO:0000313" key="21">
    <source>
        <dbReference type="EMBL" id="WOK92046.1"/>
    </source>
</evidence>
<evidence type="ECO:0000256" key="15">
    <source>
        <dbReference type="PIRSR" id="PIRSR600823-2"/>
    </source>
</evidence>
<keyword evidence="22" id="KW-1185">Reference proteome</keyword>
<evidence type="ECO:0000313" key="22">
    <source>
        <dbReference type="Proteomes" id="UP001327560"/>
    </source>
</evidence>
<dbReference type="GO" id="GO:0020037">
    <property type="term" value="F:heme binding"/>
    <property type="evidence" value="ECO:0007669"/>
    <property type="project" value="UniProtKB-UniRule"/>
</dbReference>
<comment type="similarity">
    <text evidence="3">Belongs to the peroxidase family. Ascorbate peroxidase subfamily.</text>
</comment>
<dbReference type="AlphaFoldDB" id="A0AAQ3JL99"/>
<name>A0AAQ3JL99_9LILI</name>
<dbReference type="InterPro" id="IPR000823">
    <property type="entry name" value="Peroxidase_pln"/>
</dbReference>
<gene>
    <name evidence="21" type="ORF">Cni_G00737</name>
</gene>
<dbReference type="PROSITE" id="PS00436">
    <property type="entry name" value="PEROXIDASE_2"/>
    <property type="match status" value="1"/>
</dbReference>
<reference evidence="21 22" key="1">
    <citation type="submission" date="2023-10" db="EMBL/GenBank/DDBJ databases">
        <title>Chromosome-scale genome assembly provides insights into flower coloration mechanisms of Canna indica.</title>
        <authorList>
            <person name="Li C."/>
        </authorList>
    </citation>
    <scope>NUCLEOTIDE SEQUENCE [LARGE SCALE GENOMIC DNA]</scope>
    <source>
        <tissue evidence="21">Flower</tissue>
    </source>
</reference>
<evidence type="ECO:0000256" key="6">
    <source>
        <dbReference type="ARBA" id="ARBA00022617"/>
    </source>
</evidence>
<feature type="domain" description="Plant heme peroxidase family profile" evidence="20">
    <location>
        <begin position="44"/>
        <end position="348"/>
    </location>
</feature>
<feature type="disulfide bond" evidence="18">
    <location>
        <begin position="54"/>
        <end position="135"/>
    </location>
</feature>
<dbReference type="InterPro" id="IPR010255">
    <property type="entry name" value="Haem_peroxidase_sf"/>
</dbReference>
<evidence type="ECO:0000256" key="17">
    <source>
        <dbReference type="PIRSR" id="PIRSR600823-4"/>
    </source>
</evidence>
<dbReference type="Gene3D" id="1.10.520.10">
    <property type="match status" value="1"/>
</dbReference>
<dbReference type="PANTHER" id="PTHR31517">
    <property type="match status" value="1"/>
</dbReference>
<keyword evidence="8 16" id="KW-0106">Calcium</keyword>
<dbReference type="PROSITE" id="PS00435">
    <property type="entry name" value="PEROXIDASE_1"/>
    <property type="match status" value="1"/>
</dbReference>
<dbReference type="Proteomes" id="UP001327560">
    <property type="component" value="Chromosome 1"/>
</dbReference>
<dbReference type="Pfam" id="PF00141">
    <property type="entry name" value="peroxidase"/>
    <property type="match status" value="1"/>
</dbReference>
<organism evidence="21 22">
    <name type="scientific">Canna indica</name>
    <name type="common">Indian-shot</name>
    <dbReference type="NCBI Taxonomy" id="4628"/>
    <lineage>
        <taxon>Eukaryota</taxon>
        <taxon>Viridiplantae</taxon>
        <taxon>Streptophyta</taxon>
        <taxon>Embryophyta</taxon>
        <taxon>Tracheophyta</taxon>
        <taxon>Spermatophyta</taxon>
        <taxon>Magnoliopsida</taxon>
        <taxon>Liliopsida</taxon>
        <taxon>Zingiberales</taxon>
        <taxon>Cannaceae</taxon>
        <taxon>Canna</taxon>
    </lineage>
</organism>
<keyword evidence="6 19" id="KW-0349">Heme</keyword>
<feature type="binding site" evidence="16">
    <location>
        <position position="107"/>
    </location>
    <ligand>
        <name>Ca(2+)</name>
        <dbReference type="ChEBI" id="CHEBI:29108"/>
        <label>1</label>
    </ligand>
</feature>
<keyword evidence="12" id="KW-0873">Pyrrolidone carboxylic acid</keyword>
<dbReference type="Gene3D" id="1.10.420.10">
    <property type="entry name" value="Peroxidase, domain 2"/>
    <property type="match status" value="1"/>
</dbReference>
<dbReference type="SUPFAM" id="SSF48113">
    <property type="entry name" value="Heme-dependent peroxidases"/>
    <property type="match status" value="1"/>
</dbReference>
<keyword evidence="13 19" id="KW-0376">Hydrogen peroxide</keyword>
<comment type="similarity">
    <text evidence="19">Belongs to the peroxidase family. Classical plant (class III) peroxidase subfamily.</text>
</comment>
<dbReference type="InterPro" id="IPR019793">
    <property type="entry name" value="Peroxidases_heam-ligand_BS"/>
</dbReference>
<dbReference type="FunFam" id="1.10.520.10:FF:000008">
    <property type="entry name" value="Peroxidase"/>
    <property type="match status" value="1"/>
</dbReference>
<dbReference type="PROSITE" id="PS50873">
    <property type="entry name" value="PEROXIDASE_4"/>
    <property type="match status" value="1"/>
</dbReference>
<dbReference type="InterPro" id="IPR019794">
    <property type="entry name" value="Peroxidases_AS"/>
</dbReference>
<dbReference type="PRINTS" id="PR00461">
    <property type="entry name" value="PLPEROXIDASE"/>
</dbReference>
<feature type="binding site" evidence="16">
    <location>
        <position position="276"/>
    </location>
    <ligand>
        <name>Ca(2+)</name>
        <dbReference type="ChEBI" id="CHEBI:29108"/>
        <label>2</label>
    </ligand>
</feature>
<evidence type="ECO:0000256" key="13">
    <source>
        <dbReference type="ARBA" id="ARBA00023324"/>
    </source>
</evidence>
<dbReference type="FunFam" id="1.10.420.10:FF:000001">
    <property type="entry name" value="Peroxidase"/>
    <property type="match status" value="1"/>
</dbReference>
<feature type="binding site" evidence="16">
    <location>
        <position position="214"/>
    </location>
    <ligand>
        <name>Ca(2+)</name>
        <dbReference type="ChEBI" id="CHEBI:29108"/>
        <label>2</label>
    </ligand>
</feature>
<keyword evidence="19" id="KW-0964">Secreted</keyword>
<dbReference type="PRINTS" id="PR00458">
    <property type="entry name" value="PEROXIDASE"/>
</dbReference>
<evidence type="ECO:0000256" key="5">
    <source>
        <dbReference type="ARBA" id="ARBA00022559"/>
    </source>
</evidence>
<proteinExistence type="inferred from homology"/>
<evidence type="ECO:0000256" key="1">
    <source>
        <dbReference type="ARBA" id="ARBA00000189"/>
    </source>
</evidence>
<evidence type="ECO:0000256" key="8">
    <source>
        <dbReference type="ARBA" id="ARBA00022837"/>
    </source>
</evidence>
<evidence type="ECO:0000256" key="12">
    <source>
        <dbReference type="ARBA" id="ARBA00023283"/>
    </source>
</evidence>
<evidence type="ECO:0000256" key="2">
    <source>
        <dbReference type="ARBA" id="ARBA00002322"/>
    </source>
</evidence>
<comment type="cofactor">
    <cofactor evidence="16 19">
        <name>heme b</name>
        <dbReference type="ChEBI" id="CHEBI:60344"/>
    </cofactor>
    <text evidence="16 19">Binds 1 heme b (iron(II)-protoporphyrin IX) group per subunit.</text>
</comment>
<dbReference type="GO" id="GO:0042744">
    <property type="term" value="P:hydrogen peroxide catabolic process"/>
    <property type="evidence" value="ECO:0007669"/>
    <property type="project" value="UniProtKB-KW"/>
</dbReference>
<evidence type="ECO:0000256" key="16">
    <source>
        <dbReference type="PIRSR" id="PIRSR600823-3"/>
    </source>
</evidence>
<keyword evidence="10 16" id="KW-0408">Iron</keyword>
<comment type="catalytic activity">
    <reaction evidence="1 19">
        <text>2 a phenolic donor + H2O2 = 2 a phenolic radical donor + 2 H2O</text>
        <dbReference type="Rhea" id="RHEA:56136"/>
        <dbReference type="ChEBI" id="CHEBI:15377"/>
        <dbReference type="ChEBI" id="CHEBI:16240"/>
        <dbReference type="ChEBI" id="CHEBI:139520"/>
        <dbReference type="ChEBI" id="CHEBI:139521"/>
        <dbReference type="EC" id="1.11.1.7"/>
    </reaction>
</comment>
<comment type="cofactor">
    <cofactor evidence="16 19">
        <name>Ca(2+)</name>
        <dbReference type="ChEBI" id="CHEBI:29108"/>
    </cofactor>
    <text evidence="16 19">Binds 2 calcium ions per subunit.</text>
</comment>
<feature type="binding site" evidence="16">
    <location>
        <position position="89"/>
    </location>
    <ligand>
        <name>Ca(2+)</name>
        <dbReference type="ChEBI" id="CHEBI:29108"/>
        <label>1</label>
    </ligand>
</feature>
<protein>
    <recommendedName>
        <fullName evidence="4 19">Peroxidase</fullName>
        <ecNumber evidence="4 19">1.11.1.7</ecNumber>
    </recommendedName>
</protein>
<dbReference type="PANTHER" id="PTHR31517:SF17">
    <property type="entry name" value="PEROXIDASE 6"/>
    <property type="match status" value="1"/>
</dbReference>
<feature type="site" description="Transition state stabilizer" evidence="17">
    <location>
        <position position="81"/>
    </location>
</feature>
<comment type="subcellular location">
    <subcellularLocation>
        <location evidence="19">Secreted</location>
    </subcellularLocation>
</comment>
<keyword evidence="7 16" id="KW-0479">Metal-binding</keyword>
<feature type="binding site" evidence="16">
    <location>
        <position position="95"/>
    </location>
    <ligand>
        <name>Ca(2+)</name>
        <dbReference type="ChEBI" id="CHEBI:29108"/>
        <label>1</label>
    </ligand>
</feature>
<dbReference type="EMBL" id="CP136890">
    <property type="protein sequence ID" value="WOK92046.1"/>
    <property type="molecule type" value="Genomic_DNA"/>
</dbReference>
<dbReference type="GO" id="GO:0046872">
    <property type="term" value="F:metal ion binding"/>
    <property type="evidence" value="ECO:0007669"/>
    <property type="project" value="UniProtKB-UniRule"/>
</dbReference>
<dbReference type="EC" id="1.11.1.7" evidence="4 19"/>
<evidence type="ECO:0000256" key="7">
    <source>
        <dbReference type="ARBA" id="ARBA00022723"/>
    </source>
</evidence>
<keyword evidence="11 18" id="KW-1015">Disulfide bond</keyword>
<evidence type="ECO:0000256" key="18">
    <source>
        <dbReference type="PIRSR" id="PIRSR600823-5"/>
    </source>
</evidence>
<feature type="disulfide bond" evidence="18">
    <location>
        <begin position="220"/>
        <end position="254"/>
    </location>
</feature>
<keyword evidence="9 19" id="KW-0560">Oxidoreductase</keyword>
<evidence type="ECO:0000256" key="9">
    <source>
        <dbReference type="ARBA" id="ARBA00023002"/>
    </source>
</evidence>